<organism evidence="1 2">
    <name type="scientific">Zostera marina</name>
    <name type="common">Eelgrass</name>
    <dbReference type="NCBI Taxonomy" id="29655"/>
    <lineage>
        <taxon>Eukaryota</taxon>
        <taxon>Viridiplantae</taxon>
        <taxon>Streptophyta</taxon>
        <taxon>Embryophyta</taxon>
        <taxon>Tracheophyta</taxon>
        <taxon>Spermatophyta</taxon>
        <taxon>Magnoliopsida</taxon>
        <taxon>Liliopsida</taxon>
        <taxon>Zosteraceae</taxon>
        <taxon>Zostera</taxon>
    </lineage>
</organism>
<keyword evidence="2" id="KW-1185">Reference proteome</keyword>
<comment type="caution">
    <text evidence="1">The sequence shown here is derived from an EMBL/GenBank/DDBJ whole genome shotgun (WGS) entry which is preliminary data.</text>
</comment>
<dbReference type="EMBL" id="LFYR01002171">
    <property type="protein sequence ID" value="KMZ56497.1"/>
    <property type="molecule type" value="Genomic_DNA"/>
</dbReference>
<evidence type="ECO:0000313" key="1">
    <source>
        <dbReference type="EMBL" id="KMZ56497.1"/>
    </source>
</evidence>
<protein>
    <submittedName>
        <fullName evidence="1">Uncharacterized protein</fullName>
    </submittedName>
</protein>
<dbReference type="InterPro" id="IPR004158">
    <property type="entry name" value="DUF247_pln"/>
</dbReference>
<evidence type="ECO:0000313" key="2">
    <source>
        <dbReference type="Proteomes" id="UP000036987"/>
    </source>
</evidence>
<dbReference type="AlphaFoldDB" id="A0A0K9NK78"/>
<gene>
    <name evidence="1" type="ORF">ZOSMA_94G00210</name>
</gene>
<name>A0A0K9NK78_ZOSMR</name>
<sequence>MDDLIDTTDDVALLTKNKILDNNLGSADEMAKLFNEMCIGLDDDLNHHYLVEVYKEINRN</sequence>
<dbReference type="PANTHER" id="PTHR31170:SF25">
    <property type="entry name" value="BNAA09G04570D PROTEIN"/>
    <property type="match status" value="1"/>
</dbReference>
<dbReference type="OrthoDB" id="771233at2759"/>
<dbReference type="PANTHER" id="PTHR31170">
    <property type="entry name" value="BNAC04G53230D PROTEIN"/>
    <property type="match status" value="1"/>
</dbReference>
<dbReference type="Pfam" id="PF03140">
    <property type="entry name" value="DUF247"/>
    <property type="match status" value="1"/>
</dbReference>
<accession>A0A0K9NK78</accession>
<dbReference type="Proteomes" id="UP000036987">
    <property type="component" value="Unassembled WGS sequence"/>
</dbReference>
<reference evidence="2" key="1">
    <citation type="journal article" date="2016" name="Nature">
        <title>The genome of the seagrass Zostera marina reveals angiosperm adaptation to the sea.</title>
        <authorList>
            <person name="Olsen J.L."/>
            <person name="Rouze P."/>
            <person name="Verhelst B."/>
            <person name="Lin Y.-C."/>
            <person name="Bayer T."/>
            <person name="Collen J."/>
            <person name="Dattolo E."/>
            <person name="De Paoli E."/>
            <person name="Dittami S."/>
            <person name="Maumus F."/>
            <person name="Michel G."/>
            <person name="Kersting A."/>
            <person name="Lauritano C."/>
            <person name="Lohaus R."/>
            <person name="Toepel M."/>
            <person name="Tonon T."/>
            <person name="Vanneste K."/>
            <person name="Amirebrahimi M."/>
            <person name="Brakel J."/>
            <person name="Bostroem C."/>
            <person name="Chovatia M."/>
            <person name="Grimwood J."/>
            <person name="Jenkins J.W."/>
            <person name="Jueterbock A."/>
            <person name="Mraz A."/>
            <person name="Stam W.T."/>
            <person name="Tice H."/>
            <person name="Bornberg-Bauer E."/>
            <person name="Green P.J."/>
            <person name="Pearson G.A."/>
            <person name="Procaccini G."/>
            <person name="Duarte C.M."/>
            <person name="Schmutz J."/>
            <person name="Reusch T.B.H."/>
            <person name="Van de Peer Y."/>
        </authorList>
    </citation>
    <scope>NUCLEOTIDE SEQUENCE [LARGE SCALE GENOMIC DNA]</scope>
    <source>
        <strain evidence="2">cv. Finnish</strain>
    </source>
</reference>
<proteinExistence type="predicted"/>